<dbReference type="Proteomes" id="UP000296862">
    <property type="component" value="Chromosome"/>
</dbReference>
<name>A0A4P7PW43_9FLAO</name>
<dbReference type="InterPro" id="IPR025491">
    <property type="entry name" value="DUF4382"/>
</dbReference>
<organism evidence="2 3">
    <name type="scientific">Flavobacterium sangjuense</name>
    <dbReference type="NCBI Taxonomy" id="2518177"/>
    <lineage>
        <taxon>Bacteria</taxon>
        <taxon>Pseudomonadati</taxon>
        <taxon>Bacteroidota</taxon>
        <taxon>Flavobacteriia</taxon>
        <taxon>Flavobacteriales</taxon>
        <taxon>Flavobacteriaceae</taxon>
        <taxon>Flavobacterium</taxon>
    </lineage>
</organism>
<dbReference type="EMBL" id="CP038810">
    <property type="protein sequence ID" value="QBZ98522.1"/>
    <property type="molecule type" value="Genomic_DNA"/>
</dbReference>
<feature type="domain" description="DUF4382" evidence="1">
    <location>
        <begin position="33"/>
        <end position="165"/>
    </location>
</feature>
<dbReference type="AlphaFoldDB" id="A0A4P7PW43"/>
<dbReference type="KEGG" id="fsn:GS03_02030"/>
<protein>
    <recommendedName>
        <fullName evidence="1">DUF4382 domain-containing protein</fullName>
    </recommendedName>
</protein>
<proteinExistence type="predicted"/>
<dbReference type="OrthoDB" id="2111471at2"/>
<evidence type="ECO:0000259" key="1">
    <source>
        <dbReference type="Pfam" id="PF14321"/>
    </source>
</evidence>
<dbReference type="GO" id="GO:0030246">
    <property type="term" value="F:carbohydrate binding"/>
    <property type="evidence" value="ECO:0007669"/>
    <property type="project" value="InterPro"/>
</dbReference>
<dbReference type="Pfam" id="PF14321">
    <property type="entry name" value="DUF4382"/>
    <property type="match status" value="1"/>
</dbReference>
<dbReference type="InterPro" id="IPR013784">
    <property type="entry name" value="Carb-bd-like_fold"/>
</dbReference>
<dbReference type="RefSeq" id="WP_136152421.1">
    <property type="nucleotide sequence ID" value="NZ_CP038810.1"/>
</dbReference>
<reference evidence="2 3" key="1">
    <citation type="submission" date="2019-04" db="EMBL/GenBank/DDBJ databases">
        <title>Flavobacterium sp. GS03.</title>
        <authorList>
            <person name="Kim H."/>
        </authorList>
    </citation>
    <scope>NUCLEOTIDE SEQUENCE [LARGE SCALE GENOMIC DNA]</scope>
    <source>
        <strain evidence="2 3">GS03</strain>
    </source>
</reference>
<evidence type="ECO:0000313" key="3">
    <source>
        <dbReference type="Proteomes" id="UP000296862"/>
    </source>
</evidence>
<dbReference type="Gene3D" id="2.60.40.1120">
    <property type="entry name" value="Carboxypeptidase-like, regulatory domain"/>
    <property type="match status" value="1"/>
</dbReference>
<keyword evidence="3" id="KW-1185">Reference proteome</keyword>
<accession>A0A4P7PW43</accession>
<sequence>MKKTLLIASIIVFGITLNSCSKDSDDSGQYAYKVRMTDAPGPYDEVNIDLQAVEVIGSNGQTITLNTTAGIYNLLDLSNGISTIIATSDLGDVKASQIRLLLGTNNTLKLNGISYPLATPSADQTGLKINVTQTLNENVENNILIDFDANTSIVETGVGTYKLKPVLRTIVATTTGSIQGTITSVGSKATVTATSASNVVYSSTVNAAGQFQISGLPAGNYTFTATPKLPALPVTQVNVTVSVGVTTNIGVINL</sequence>
<evidence type="ECO:0000313" key="2">
    <source>
        <dbReference type="EMBL" id="QBZ98522.1"/>
    </source>
</evidence>
<gene>
    <name evidence="2" type="ORF">GS03_02030</name>
</gene>
<dbReference type="SUPFAM" id="SSF49452">
    <property type="entry name" value="Starch-binding domain-like"/>
    <property type="match status" value="1"/>
</dbReference>